<name>A0A1M6NDP5_REIAG</name>
<dbReference type="RefSeq" id="WP_073121033.1">
    <property type="nucleotide sequence ID" value="NZ_FRAA01000002.1"/>
</dbReference>
<evidence type="ECO:0000313" key="5">
    <source>
        <dbReference type="Proteomes" id="UP000184474"/>
    </source>
</evidence>
<evidence type="ECO:0000256" key="2">
    <source>
        <dbReference type="ARBA" id="ARBA00006763"/>
    </source>
</evidence>
<dbReference type="GO" id="GO:0009691">
    <property type="term" value="P:cytokinin biosynthetic process"/>
    <property type="evidence" value="ECO:0007669"/>
    <property type="project" value="UniProtKB-UniRule"/>
</dbReference>
<dbReference type="PANTHER" id="PTHR31223">
    <property type="entry name" value="LOG FAMILY PROTEIN YJL055W"/>
    <property type="match status" value="1"/>
</dbReference>
<sequence length="193" mass="20965">MNSICVYCGSSTGNNSAFVTAAQELGKKLAEAEITMVYGGAALGLMGTIADSCLDGGGSVVGVIPKFLDEIEISHDKLTEIVLTESMHERKTSMADRADAFVAMPGGFGTLEELMEVLTWSQLGLIQKPIGILNVNGYYDPLMTFFDHMLTQGLIKEAHMDLFVINDDVEKLLEDLRSFEATKADHRQKLGLV</sequence>
<dbReference type="EMBL" id="FRAA01000002">
    <property type="protein sequence ID" value="SHJ93868.1"/>
    <property type="molecule type" value="Genomic_DNA"/>
</dbReference>
<dbReference type="AlphaFoldDB" id="A0A1M6NDP5"/>
<dbReference type="InterPro" id="IPR005269">
    <property type="entry name" value="LOG"/>
</dbReference>
<keyword evidence="3" id="KW-0203">Cytokinin biosynthesis</keyword>
<accession>A0A1M6NDP5</accession>
<proteinExistence type="inferred from homology"/>
<dbReference type="SUPFAM" id="SSF102405">
    <property type="entry name" value="MCP/YpsA-like"/>
    <property type="match status" value="1"/>
</dbReference>
<dbReference type="Proteomes" id="UP000184474">
    <property type="component" value="Unassembled WGS sequence"/>
</dbReference>
<gene>
    <name evidence="4" type="ORF">SAMN04488028_102218</name>
</gene>
<evidence type="ECO:0000313" key="4">
    <source>
        <dbReference type="EMBL" id="SHJ93868.1"/>
    </source>
</evidence>
<organism evidence="4 5">
    <name type="scientific">Reichenbachiella agariperforans</name>
    <dbReference type="NCBI Taxonomy" id="156994"/>
    <lineage>
        <taxon>Bacteria</taxon>
        <taxon>Pseudomonadati</taxon>
        <taxon>Bacteroidota</taxon>
        <taxon>Cytophagia</taxon>
        <taxon>Cytophagales</taxon>
        <taxon>Reichenbachiellaceae</taxon>
        <taxon>Reichenbachiella</taxon>
    </lineage>
</organism>
<evidence type="ECO:0000256" key="3">
    <source>
        <dbReference type="RuleBase" id="RU363015"/>
    </source>
</evidence>
<comment type="catalytic activity">
    <reaction evidence="1">
        <text>AMP + H2O = D-ribose 5-phosphate + adenine</text>
        <dbReference type="Rhea" id="RHEA:20129"/>
        <dbReference type="ChEBI" id="CHEBI:15377"/>
        <dbReference type="ChEBI" id="CHEBI:16708"/>
        <dbReference type="ChEBI" id="CHEBI:78346"/>
        <dbReference type="ChEBI" id="CHEBI:456215"/>
        <dbReference type="EC" id="3.2.2.4"/>
    </reaction>
</comment>
<dbReference type="STRING" id="156994.SAMN04488028_102218"/>
<dbReference type="PANTHER" id="PTHR31223:SF70">
    <property type="entry name" value="LOG FAMILY PROTEIN YJL055W"/>
    <property type="match status" value="1"/>
</dbReference>
<dbReference type="NCBIfam" id="TIGR00730">
    <property type="entry name" value="Rossman fold protein, TIGR00730 family"/>
    <property type="match status" value="1"/>
</dbReference>
<dbReference type="Gene3D" id="3.40.50.450">
    <property type="match status" value="1"/>
</dbReference>
<dbReference type="InterPro" id="IPR031100">
    <property type="entry name" value="LOG_fam"/>
</dbReference>
<dbReference type="Pfam" id="PF03641">
    <property type="entry name" value="Lysine_decarbox"/>
    <property type="match status" value="1"/>
</dbReference>
<dbReference type="GO" id="GO:0005829">
    <property type="term" value="C:cytosol"/>
    <property type="evidence" value="ECO:0007669"/>
    <property type="project" value="TreeGrafter"/>
</dbReference>
<dbReference type="GO" id="GO:0008714">
    <property type="term" value="F:AMP nucleosidase activity"/>
    <property type="evidence" value="ECO:0007669"/>
    <property type="project" value="UniProtKB-EC"/>
</dbReference>
<evidence type="ECO:0000256" key="1">
    <source>
        <dbReference type="ARBA" id="ARBA00000274"/>
    </source>
</evidence>
<keyword evidence="3" id="KW-0378">Hydrolase</keyword>
<keyword evidence="5" id="KW-1185">Reference proteome</keyword>
<comment type="similarity">
    <text evidence="2 3">Belongs to the LOG family.</text>
</comment>
<dbReference type="EC" id="3.2.2.n1" evidence="3"/>
<reference evidence="5" key="1">
    <citation type="submission" date="2016-11" db="EMBL/GenBank/DDBJ databases">
        <authorList>
            <person name="Varghese N."/>
            <person name="Submissions S."/>
        </authorList>
    </citation>
    <scope>NUCLEOTIDE SEQUENCE [LARGE SCALE GENOMIC DNA]</scope>
    <source>
        <strain evidence="5">DSM 26134</strain>
    </source>
</reference>
<protein>
    <recommendedName>
        <fullName evidence="3">Cytokinin riboside 5'-monophosphate phosphoribohydrolase</fullName>
        <ecNumber evidence="3">3.2.2.n1</ecNumber>
    </recommendedName>
</protein>